<accession>A0A368XTI2</accession>
<keyword evidence="3" id="KW-0472">Membrane</keyword>
<dbReference type="AlphaFoldDB" id="A0A368XTI2"/>
<dbReference type="PANTHER" id="PTHR37313">
    <property type="entry name" value="UPF0749 PROTEIN RV1825"/>
    <property type="match status" value="1"/>
</dbReference>
<comment type="caution">
    <text evidence="4">The sequence shown here is derived from an EMBL/GenBank/DDBJ whole genome shotgun (WGS) entry which is preliminary data.</text>
</comment>
<keyword evidence="3" id="KW-0812">Transmembrane</keyword>
<dbReference type="PANTHER" id="PTHR37313:SF2">
    <property type="entry name" value="UPF0749 PROTEIN YLXX"/>
    <property type="match status" value="1"/>
</dbReference>
<keyword evidence="3" id="KW-1133">Transmembrane helix</keyword>
<keyword evidence="5" id="KW-1185">Reference proteome</keyword>
<dbReference type="SUPFAM" id="SSF90257">
    <property type="entry name" value="Myosin rod fragments"/>
    <property type="match status" value="1"/>
</dbReference>
<reference evidence="4 5" key="1">
    <citation type="submission" date="2018-07" db="EMBL/GenBank/DDBJ databases">
        <title>Genomic Encyclopedia of Type Strains, Phase IV (KMG-IV): sequencing the most valuable type-strain genomes for metagenomic binning, comparative biology and taxonomic classification.</title>
        <authorList>
            <person name="Goeker M."/>
        </authorList>
    </citation>
    <scope>NUCLEOTIDE SEQUENCE [LARGE SCALE GENOMIC DNA]</scope>
    <source>
        <strain evidence="4 5">DSM 27696</strain>
    </source>
</reference>
<dbReference type="EMBL" id="QPJJ01000006">
    <property type="protein sequence ID" value="RCW70799.1"/>
    <property type="molecule type" value="Genomic_DNA"/>
</dbReference>
<name>A0A368XTI2_9BACI</name>
<dbReference type="Gene3D" id="3.30.70.1880">
    <property type="entry name" value="Protein of unknown function DUF881"/>
    <property type="match status" value="1"/>
</dbReference>
<evidence type="ECO:0000313" key="5">
    <source>
        <dbReference type="Proteomes" id="UP000252585"/>
    </source>
</evidence>
<protein>
    <submittedName>
        <fullName evidence="4">Uncharacterized protein YlxW (UPF0749 family)</fullName>
    </submittedName>
</protein>
<dbReference type="Proteomes" id="UP000252585">
    <property type="component" value="Unassembled WGS sequence"/>
</dbReference>
<dbReference type="OrthoDB" id="9776196at2"/>
<proteinExistence type="inferred from homology"/>
<gene>
    <name evidence="4" type="ORF">DFR57_106199</name>
</gene>
<evidence type="ECO:0000256" key="1">
    <source>
        <dbReference type="ARBA" id="ARBA00009108"/>
    </source>
</evidence>
<organism evidence="4 5">
    <name type="scientific">Saliterribacillus persicus</name>
    <dbReference type="NCBI Taxonomy" id="930114"/>
    <lineage>
        <taxon>Bacteria</taxon>
        <taxon>Bacillati</taxon>
        <taxon>Bacillota</taxon>
        <taxon>Bacilli</taxon>
        <taxon>Bacillales</taxon>
        <taxon>Bacillaceae</taxon>
        <taxon>Saliterribacillus</taxon>
    </lineage>
</organism>
<evidence type="ECO:0000313" key="4">
    <source>
        <dbReference type="EMBL" id="RCW70799.1"/>
    </source>
</evidence>
<evidence type="ECO:0000256" key="2">
    <source>
        <dbReference type="SAM" id="Coils"/>
    </source>
</evidence>
<feature type="transmembrane region" description="Helical" evidence="3">
    <location>
        <begin position="7"/>
        <end position="25"/>
    </location>
</feature>
<dbReference type="InterPro" id="IPR010273">
    <property type="entry name" value="DUF881"/>
</dbReference>
<dbReference type="RefSeq" id="WP_114352791.1">
    <property type="nucleotide sequence ID" value="NZ_QPJJ01000006.1"/>
</dbReference>
<dbReference type="Pfam" id="PF05949">
    <property type="entry name" value="DUF881"/>
    <property type="match status" value="1"/>
</dbReference>
<sequence length="230" mass="25940">MKQKGNYIIVSLILFVVGFLVAFSYQQTNSKPKVTQLSENEWEKDYFYRQQLIDIEDKNKQLEDELTTLRQTVQDFEQDIGEEKKQIGDLVDTKKRLQILTGELPVEGEGIEISLKDADYIPSEDNVNQYIVHDRHIHLVINELYSAGAKAIAINGQRIYADSYIQCVGPVISVDGNVYPAPFVISAIGAPDVLDVSLNLTNGVVDNLLYDNIEVTVEQMPEIEMDARAS</sequence>
<feature type="coiled-coil region" evidence="2">
    <location>
        <begin position="52"/>
        <end position="86"/>
    </location>
</feature>
<evidence type="ECO:0000256" key="3">
    <source>
        <dbReference type="SAM" id="Phobius"/>
    </source>
</evidence>
<comment type="similarity">
    <text evidence="1">Belongs to the UPF0749 family.</text>
</comment>
<keyword evidence="2" id="KW-0175">Coiled coil</keyword>